<reference evidence="1 2" key="1">
    <citation type="submission" date="2019-03" db="EMBL/GenBank/DDBJ databases">
        <title>Genomic Encyclopedia of Archaeal and Bacterial Type Strains, Phase II (KMG-II): from individual species to whole genera.</title>
        <authorList>
            <person name="Goeker M."/>
        </authorList>
    </citation>
    <scope>NUCLEOTIDE SEQUENCE [LARGE SCALE GENOMIC DNA]</scope>
    <source>
        <strain evidence="1 2">DSM 28353</strain>
    </source>
</reference>
<dbReference type="Proteomes" id="UP000295292">
    <property type="component" value="Unassembled WGS sequence"/>
</dbReference>
<evidence type="ECO:0000313" key="2">
    <source>
        <dbReference type="Proteomes" id="UP000295292"/>
    </source>
</evidence>
<gene>
    <name evidence="1" type="ORF">CLV99_4317</name>
</gene>
<dbReference type="AlphaFoldDB" id="A0A4R6W9K5"/>
<dbReference type="EMBL" id="SNYV01000018">
    <property type="protein sequence ID" value="TDQ73879.1"/>
    <property type="molecule type" value="Genomic_DNA"/>
</dbReference>
<protein>
    <submittedName>
        <fullName evidence="1">Uncharacterized protein</fullName>
    </submittedName>
</protein>
<comment type="caution">
    <text evidence="1">The sequence shown here is derived from an EMBL/GenBank/DDBJ whole genome shotgun (WGS) entry which is preliminary data.</text>
</comment>
<accession>A0A4R6W9K5</accession>
<keyword evidence="2" id="KW-1185">Reference proteome</keyword>
<proteinExistence type="predicted"/>
<evidence type="ECO:0000313" key="1">
    <source>
        <dbReference type="EMBL" id="TDQ73879.1"/>
    </source>
</evidence>
<name>A0A4R6W9K5_9SPHI</name>
<sequence length="48" mass="5649">MNEFKNVSTYLVPVTFSYDLGNNLLYCQKKNISILIVSPKTIIYDRYQ</sequence>
<organism evidence="1 2">
    <name type="scientific">Sphingobacterium yanglingense</name>
    <dbReference type="NCBI Taxonomy" id="1437280"/>
    <lineage>
        <taxon>Bacteria</taxon>
        <taxon>Pseudomonadati</taxon>
        <taxon>Bacteroidota</taxon>
        <taxon>Sphingobacteriia</taxon>
        <taxon>Sphingobacteriales</taxon>
        <taxon>Sphingobacteriaceae</taxon>
        <taxon>Sphingobacterium</taxon>
    </lineage>
</organism>